<keyword evidence="1" id="KW-0812">Transmembrane</keyword>
<accession>A0A1R4JAN7</accession>
<feature type="transmembrane region" description="Helical" evidence="1">
    <location>
        <begin position="87"/>
        <end position="106"/>
    </location>
</feature>
<evidence type="ECO:0000313" key="3">
    <source>
        <dbReference type="Proteomes" id="UP000196778"/>
    </source>
</evidence>
<dbReference type="EMBL" id="FUKR01000036">
    <property type="protein sequence ID" value="SJN29049.1"/>
    <property type="molecule type" value="Genomic_DNA"/>
</dbReference>
<evidence type="ECO:0000256" key="1">
    <source>
        <dbReference type="SAM" id="Phobius"/>
    </source>
</evidence>
<keyword evidence="1" id="KW-1133">Transmembrane helix</keyword>
<evidence type="ECO:0000313" key="2">
    <source>
        <dbReference type="EMBL" id="SJN29049.1"/>
    </source>
</evidence>
<feature type="transmembrane region" description="Helical" evidence="1">
    <location>
        <begin position="55"/>
        <end position="75"/>
    </location>
</feature>
<dbReference type="AlphaFoldDB" id="A0A1R4JAN7"/>
<protein>
    <submittedName>
        <fullName evidence="2">Uncharacterized protein</fullName>
    </submittedName>
</protein>
<dbReference type="Proteomes" id="UP000196778">
    <property type="component" value="Unassembled WGS sequence"/>
</dbReference>
<feature type="transmembrane region" description="Helical" evidence="1">
    <location>
        <begin position="12"/>
        <end position="35"/>
    </location>
</feature>
<keyword evidence="1" id="KW-0472">Membrane</keyword>
<keyword evidence="3" id="KW-1185">Reference proteome</keyword>
<gene>
    <name evidence="2" type="ORF">FM119_06360</name>
</gene>
<organism evidence="2 3">
    <name type="scientific">Mycetocola reblochoni REB411</name>
    <dbReference type="NCBI Taxonomy" id="1255698"/>
    <lineage>
        <taxon>Bacteria</taxon>
        <taxon>Bacillati</taxon>
        <taxon>Actinomycetota</taxon>
        <taxon>Actinomycetes</taxon>
        <taxon>Micrococcales</taxon>
        <taxon>Microbacteriaceae</taxon>
        <taxon>Mycetocola</taxon>
    </lineage>
</organism>
<sequence length="116" mass="11747">MEGASGATARRFGVLDIVLAIPFGLLLAYDVFEAIGNLIGGLSLAGSLDTTLSPIGWAALILGVVAPVALFLLAAILGRGRDLLARVLLYLAALGLSAVIGLNILGQFGSMVSLLA</sequence>
<reference evidence="3" key="1">
    <citation type="submission" date="2017-02" db="EMBL/GenBank/DDBJ databases">
        <authorList>
            <person name="Dridi B."/>
        </authorList>
    </citation>
    <scope>NUCLEOTIDE SEQUENCE [LARGE SCALE GENOMIC DNA]</scope>
    <source>
        <strain evidence="3">EB411</strain>
    </source>
</reference>
<proteinExistence type="predicted"/>
<name>A0A1R4JAN7_9MICO</name>